<sequence length="140" mass="16185">MMISIISSRWRCQIARTRIRWVGFDQLNESGANSQIHRMILQFLAGTRFLSRVRCGSTEVSFDLYHVDREQTIVNIVDAQTGRRVGFGLKINQSFPVSTIDVDKFRLWLQKEVVGFQAEIPVETLGIWELDDKDQIVQVL</sequence>
<protein>
    <submittedName>
        <fullName evidence="1">Uncharacterized protein</fullName>
    </submittedName>
</protein>
<reference evidence="1 2" key="1">
    <citation type="journal article" date="2015" name="Nature">
        <title>rRNA introns, odd ribosomes, and small enigmatic genomes across a large radiation of phyla.</title>
        <authorList>
            <person name="Brown C.T."/>
            <person name="Hug L.A."/>
            <person name="Thomas B.C."/>
            <person name="Sharon I."/>
            <person name="Castelle C.J."/>
            <person name="Singh A."/>
            <person name="Wilkins M.J."/>
            <person name="Williams K.H."/>
            <person name="Banfield J.F."/>
        </authorList>
    </citation>
    <scope>NUCLEOTIDE SEQUENCE [LARGE SCALE GENOMIC DNA]</scope>
</reference>
<accession>A0A0G1I1Q7</accession>
<gene>
    <name evidence="1" type="ORF">VE96_C0008G0004</name>
</gene>
<dbReference type="EMBL" id="LCIJ01000008">
    <property type="protein sequence ID" value="KKT52753.1"/>
    <property type="molecule type" value="Genomic_DNA"/>
</dbReference>
<dbReference type="Proteomes" id="UP000034752">
    <property type="component" value="Unassembled WGS sequence"/>
</dbReference>
<evidence type="ECO:0000313" key="1">
    <source>
        <dbReference type="EMBL" id="KKT52753.1"/>
    </source>
</evidence>
<organism evidence="1 2">
    <name type="scientific">candidate division Kazan bacterium GW2011_GWA1_44_22</name>
    <dbReference type="NCBI Taxonomy" id="1620410"/>
    <lineage>
        <taxon>Bacteria</taxon>
        <taxon>Bacteria division Kazan-3B-28</taxon>
    </lineage>
</organism>
<name>A0A0G1I1Q7_UNCK3</name>
<proteinExistence type="predicted"/>
<evidence type="ECO:0000313" key="2">
    <source>
        <dbReference type="Proteomes" id="UP000034752"/>
    </source>
</evidence>
<dbReference type="AlphaFoldDB" id="A0A0G1I1Q7"/>
<comment type="caution">
    <text evidence="1">The sequence shown here is derived from an EMBL/GenBank/DDBJ whole genome shotgun (WGS) entry which is preliminary data.</text>
</comment>